<organism evidence="1 2">
    <name type="scientific">Tepidibacter hydrothermalis</name>
    <dbReference type="NCBI Taxonomy" id="3036126"/>
    <lineage>
        <taxon>Bacteria</taxon>
        <taxon>Bacillati</taxon>
        <taxon>Bacillota</taxon>
        <taxon>Clostridia</taxon>
        <taxon>Peptostreptococcales</taxon>
        <taxon>Peptostreptococcaceae</taxon>
        <taxon>Tepidibacter</taxon>
    </lineage>
</organism>
<evidence type="ECO:0000313" key="1">
    <source>
        <dbReference type="EMBL" id="WFD09956.1"/>
    </source>
</evidence>
<accession>A0ABY8EAL8</accession>
<gene>
    <name evidence="1" type="ORF">P4S50_16500</name>
</gene>
<proteinExistence type="predicted"/>
<protein>
    <submittedName>
        <fullName evidence="1">Uncharacterized protein</fullName>
    </submittedName>
</protein>
<name>A0ABY8EAL8_9FIRM</name>
<keyword evidence="2" id="KW-1185">Reference proteome</keyword>
<sequence>MESTWIYKFNILRRSVNPMNDYITQQLDKVLQLNKEKNQVIRRIKTNRNKRHGMHHLMITKEEKEKRIDKARKLYDAKINAVYIKMNQELKKAGLEELENPYQTTKGEN</sequence>
<dbReference type="RefSeq" id="WP_277731934.1">
    <property type="nucleotide sequence ID" value="NZ_CP120733.1"/>
</dbReference>
<dbReference type="Proteomes" id="UP001222800">
    <property type="component" value="Chromosome"/>
</dbReference>
<dbReference type="EMBL" id="CP120733">
    <property type="protein sequence ID" value="WFD09956.1"/>
    <property type="molecule type" value="Genomic_DNA"/>
</dbReference>
<reference evidence="1 2" key="1">
    <citation type="submission" date="2023-03" db="EMBL/GenBank/DDBJ databases">
        <title>Complete genome sequence of Tepidibacter sp. SWIR-1, isolated from a deep-sea hydrothermal vent.</title>
        <authorList>
            <person name="Li X."/>
        </authorList>
    </citation>
    <scope>NUCLEOTIDE SEQUENCE [LARGE SCALE GENOMIC DNA]</scope>
    <source>
        <strain evidence="1 2">SWIR-1</strain>
    </source>
</reference>
<evidence type="ECO:0000313" key="2">
    <source>
        <dbReference type="Proteomes" id="UP001222800"/>
    </source>
</evidence>